<dbReference type="AlphaFoldDB" id="A0A835LY10"/>
<keyword evidence="2" id="KW-1185">Reference proteome</keyword>
<evidence type="ECO:0000313" key="1">
    <source>
        <dbReference type="EMBL" id="KAF9612458.1"/>
    </source>
</evidence>
<name>A0A835LY10_9MAGN</name>
<organism evidence="1 2">
    <name type="scientific">Coptis chinensis</name>
    <dbReference type="NCBI Taxonomy" id="261450"/>
    <lineage>
        <taxon>Eukaryota</taxon>
        <taxon>Viridiplantae</taxon>
        <taxon>Streptophyta</taxon>
        <taxon>Embryophyta</taxon>
        <taxon>Tracheophyta</taxon>
        <taxon>Spermatophyta</taxon>
        <taxon>Magnoliopsida</taxon>
        <taxon>Ranunculales</taxon>
        <taxon>Ranunculaceae</taxon>
        <taxon>Coptidoideae</taxon>
        <taxon>Coptis</taxon>
    </lineage>
</organism>
<proteinExistence type="predicted"/>
<protein>
    <submittedName>
        <fullName evidence="1">Uncharacterized protein</fullName>
    </submittedName>
</protein>
<reference evidence="1 2" key="1">
    <citation type="submission" date="2020-10" db="EMBL/GenBank/DDBJ databases">
        <title>The Coptis chinensis genome and diversification of protoberbering-type alkaloids.</title>
        <authorList>
            <person name="Wang B."/>
            <person name="Shu S."/>
            <person name="Song C."/>
            <person name="Liu Y."/>
        </authorList>
    </citation>
    <scope>NUCLEOTIDE SEQUENCE [LARGE SCALE GENOMIC DNA]</scope>
    <source>
        <strain evidence="1">HL-2020</strain>
        <tissue evidence="1">Leaf</tissue>
    </source>
</reference>
<evidence type="ECO:0000313" key="2">
    <source>
        <dbReference type="Proteomes" id="UP000631114"/>
    </source>
</evidence>
<dbReference type="EMBL" id="JADFTS010000003">
    <property type="protein sequence ID" value="KAF9612458.1"/>
    <property type="molecule type" value="Genomic_DNA"/>
</dbReference>
<sequence>MSFPFGSCTLLIKHSIFPCTGNFIAANWHVGGFCLKDFHVLICRLVLRGSKVMKVVTNTVPDSTLITGLVLTLDTIVAQKLFKKLK</sequence>
<accession>A0A835LY10</accession>
<gene>
    <name evidence="1" type="ORF">IFM89_000206</name>
</gene>
<comment type="caution">
    <text evidence="1">The sequence shown here is derived from an EMBL/GenBank/DDBJ whole genome shotgun (WGS) entry which is preliminary data.</text>
</comment>
<dbReference type="Proteomes" id="UP000631114">
    <property type="component" value="Unassembled WGS sequence"/>
</dbReference>